<evidence type="ECO:0000313" key="3">
    <source>
        <dbReference type="Proteomes" id="UP000177942"/>
    </source>
</evidence>
<accession>A0A1G1ZLL0</accession>
<dbReference type="PANTHER" id="PTHR39165:SF1">
    <property type="entry name" value="DUF456 DOMAIN-CONTAINING PROTEIN"/>
    <property type="match status" value="1"/>
</dbReference>
<evidence type="ECO:0000256" key="1">
    <source>
        <dbReference type="SAM" id="Phobius"/>
    </source>
</evidence>
<feature type="transmembrane region" description="Helical" evidence="1">
    <location>
        <begin position="12"/>
        <end position="43"/>
    </location>
</feature>
<proteinExistence type="predicted"/>
<dbReference type="EMBL" id="MHJJ01000009">
    <property type="protein sequence ID" value="OGY65472.1"/>
    <property type="molecule type" value="Genomic_DNA"/>
</dbReference>
<dbReference type="InterPro" id="IPR007403">
    <property type="entry name" value="DUF456"/>
</dbReference>
<evidence type="ECO:0000313" key="2">
    <source>
        <dbReference type="EMBL" id="OGY65472.1"/>
    </source>
</evidence>
<organism evidence="2 3">
    <name type="scientific">Candidatus Harrisonbacteria bacterium RIFCSPLOWO2_01_FULL_44_18</name>
    <dbReference type="NCBI Taxonomy" id="1798407"/>
    <lineage>
        <taxon>Bacteria</taxon>
        <taxon>Candidatus Harrisoniibacteriota</taxon>
    </lineage>
</organism>
<reference evidence="2 3" key="1">
    <citation type="journal article" date="2016" name="Nat. Commun.">
        <title>Thousands of microbial genomes shed light on interconnected biogeochemical processes in an aquifer system.</title>
        <authorList>
            <person name="Anantharaman K."/>
            <person name="Brown C.T."/>
            <person name="Hug L.A."/>
            <person name="Sharon I."/>
            <person name="Castelle C.J."/>
            <person name="Probst A.J."/>
            <person name="Thomas B.C."/>
            <person name="Singh A."/>
            <person name="Wilkins M.J."/>
            <person name="Karaoz U."/>
            <person name="Brodie E.L."/>
            <person name="Williams K.H."/>
            <person name="Hubbard S.S."/>
            <person name="Banfield J.F."/>
        </authorList>
    </citation>
    <scope>NUCLEOTIDE SEQUENCE [LARGE SCALE GENOMIC DNA]</scope>
</reference>
<protein>
    <recommendedName>
        <fullName evidence="4">DUF456 domain-containing protein</fullName>
    </recommendedName>
</protein>
<dbReference type="AlphaFoldDB" id="A0A1G1ZLL0"/>
<evidence type="ECO:0008006" key="4">
    <source>
        <dbReference type="Google" id="ProtNLM"/>
    </source>
</evidence>
<sequence>MFGQIITILLGFFLTALGLLGVFLPFLPGVPIAWLGIFLYAYLTDFTAISLTAVMIFLALTVLTIILDFIAPIIGAKTYKASRYGIWGSFLGLTVGIFTLGPIGIIVGPFAGAFLGELLSRKEPKQALKSSFGTLVGFLAGALIKIIVILIMLGFLVYGIIF</sequence>
<name>A0A1G1ZLL0_9BACT</name>
<gene>
    <name evidence="2" type="ORF">A3A16_03505</name>
</gene>
<dbReference type="Proteomes" id="UP000177942">
    <property type="component" value="Unassembled WGS sequence"/>
</dbReference>
<comment type="caution">
    <text evidence="2">The sequence shown here is derived from an EMBL/GenBank/DDBJ whole genome shotgun (WGS) entry which is preliminary data.</text>
</comment>
<keyword evidence="1" id="KW-0812">Transmembrane</keyword>
<keyword evidence="1" id="KW-1133">Transmembrane helix</keyword>
<dbReference type="PANTHER" id="PTHR39165">
    <property type="entry name" value="IG HYPOTHETICAL 17883"/>
    <property type="match status" value="1"/>
</dbReference>
<dbReference type="Pfam" id="PF04306">
    <property type="entry name" value="DUF456"/>
    <property type="match status" value="1"/>
</dbReference>
<feature type="transmembrane region" description="Helical" evidence="1">
    <location>
        <begin position="86"/>
        <end position="115"/>
    </location>
</feature>
<keyword evidence="1" id="KW-0472">Membrane</keyword>
<feature type="transmembrane region" description="Helical" evidence="1">
    <location>
        <begin position="49"/>
        <end position="74"/>
    </location>
</feature>
<feature type="transmembrane region" description="Helical" evidence="1">
    <location>
        <begin position="135"/>
        <end position="161"/>
    </location>
</feature>